<evidence type="ECO:0000259" key="4">
    <source>
        <dbReference type="Pfam" id="PF00703"/>
    </source>
</evidence>
<organism evidence="7 8">
    <name type="scientific">Mordavella massiliensis</name>
    <dbReference type="NCBI Taxonomy" id="1871024"/>
    <lineage>
        <taxon>Bacteria</taxon>
        <taxon>Bacillati</taxon>
        <taxon>Bacillota</taxon>
        <taxon>Clostridia</taxon>
        <taxon>Eubacteriales</taxon>
        <taxon>Clostridiaceae</taxon>
        <taxon>Mordavella</taxon>
    </lineage>
</organism>
<protein>
    <submittedName>
        <fullName evidence="7">Glycoside hydrolase family 2</fullName>
    </submittedName>
</protein>
<comment type="caution">
    <text evidence="7">The sequence shown here is derived from an EMBL/GenBank/DDBJ whole genome shotgun (WGS) entry which is preliminary data.</text>
</comment>
<evidence type="ECO:0000256" key="1">
    <source>
        <dbReference type="ARBA" id="ARBA00007401"/>
    </source>
</evidence>
<dbReference type="PANTHER" id="PTHR42732:SF2">
    <property type="entry name" value="BETA-MANNOSIDASE"/>
    <property type="match status" value="1"/>
</dbReference>
<keyword evidence="3" id="KW-0326">Glycosidase</keyword>
<dbReference type="InterPro" id="IPR006102">
    <property type="entry name" value="Ig-like_GH2"/>
</dbReference>
<dbReference type="InterPro" id="IPR017853">
    <property type="entry name" value="GH"/>
</dbReference>
<dbReference type="GO" id="GO:0005975">
    <property type="term" value="P:carbohydrate metabolic process"/>
    <property type="evidence" value="ECO:0007669"/>
    <property type="project" value="InterPro"/>
</dbReference>
<dbReference type="RefSeq" id="WP_204906588.1">
    <property type="nucleotide sequence ID" value="NZ_JACJKS010000009.1"/>
</dbReference>
<dbReference type="Proteomes" id="UP000705508">
    <property type="component" value="Unassembled WGS sequence"/>
</dbReference>
<reference evidence="7" key="2">
    <citation type="journal article" date="2021" name="Sci. Rep.">
        <title>The distribution of antibiotic resistance genes in chicken gut microbiota commensals.</title>
        <authorList>
            <person name="Juricova H."/>
            <person name="Matiasovicova J."/>
            <person name="Kubasova T."/>
            <person name="Cejkova D."/>
            <person name="Rychlik I."/>
        </authorList>
    </citation>
    <scope>NUCLEOTIDE SEQUENCE</scope>
    <source>
        <strain evidence="7">An582</strain>
    </source>
</reference>
<dbReference type="SUPFAM" id="SSF49785">
    <property type="entry name" value="Galactose-binding domain-like"/>
    <property type="match status" value="1"/>
</dbReference>
<evidence type="ECO:0000256" key="3">
    <source>
        <dbReference type="ARBA" id="ARBA00023295"/>
    </source>
</evidence>
<dbReference type="InterPro" id="IPR013783">
    <property type="entry name" value="Ig-like_fold"/>
</dbReference>
<dbReference type="SUPFAM" id="SSF51445">
    <property type="entry name" value="(Trans)glycosidases"/>
    <property type="match status" value="1"/>
</dbReference>
<dbReference type="Gene3D" id="3.20.20.80">
    <property type="entry name" value="Glycosidases"/>
    <property type="match status" value="1"/>
</dbReference>
<evidence type="ECO:0000256" key="2">
    <source>
        <dbReference type="ARBA" id="ARBA00022801"/>
    </source>
</evidence>
<dbReference type="Pfam" id="PF02837">
    <property type="entry name" value="Glyco_hydro_2_N"/>
    <property type="match status" value="1"/>
</dbReference>
<sequence>MKKLKTRWSDQVPQNPDQVLCEYPRPSMRRESYVNLNGYWDYEITGRGKRPQSFAGQILVPFSPEAPLSGVERHLHPRQVLWYRRDLPEEVKRKSGMRWLLHFGAVDQFAAVYVNRRLAAKHLGGYLPFSADVTEFLKEGGNELVVGVCDFTDRSYYSRGKQKLARSGMFYTAQSGIWQTVWMEEVPDAHVEELRITPVFDEEEVEITVCSGAAQKAAVTVWSGEMQPRTVEVQTNEPFRIPVCRMHAWTPEDPFLYSLRVTLDRDCVESYFAMRKISAGADQDGVPRPFLNNKPYFQKGVLDQGYWPDGLYTAPCDEALLFDIREMKRLGFNMIRKHIKIEPERWYYHCDRLGMLVWQDMVCGGRPYKRWYVTYLATALEKLNIRMTDRTYGLLGRKDKKGREQFAAEMLETIRRLGNHPSIVTWVLFNEGWGQFDAKELTAAAREEDPYRLVDQASGWFDQGGGDFRSIHNYFFKFRFWQEKRIQALTEFGGYCWHCREHSMYAKVYGYRLYRNREELSRGYDGLLEEVASHIPEGLSVTVYTQLSDVEEEVNGLYTYDREILKIEEDIVKKWNEVCRIG</sequence>
<feature type="domain" description="Glycosyl hydrolases family 2 sugar binding" evidence="6">
    <location>
        <begin position="82"/>
        <end position="170"/>
    </location>
</feature>
<evidence type="ECO:0000259" key="6">
    <source>
        <dbReference type="Pfam" id="PF02837"/>
    </source>
</evidence>
<feature type="domain" description="Glycoside hydrolase family 2 catalytic" evidence="5">
    <location>
        <begin position="318"/>
        <end position="458"/>
    </location>
</feature>
<dbReference type="AlphaFoldDB" id="A0A938XER1"/>
<dbReference type="Pfam" id="PF02836">
    <property type="entry name" value="Glyco_hydro_2_C"/>
    <property type="match status" value="1"/>
</dbReference>
<reference evidence="7" key="1">
    <citation type="submission" date="2020-08" db="EMBL/GenBank/DDBJ databases">
        <authorList>
            <person name="Cejkova D."/>
            <person name="Kubasova T."/>
            <person name="Jahodarova E."/>
            <person name="Rychlik I."/>
        </authorList>
    </citation>
    <scope>NUCLEOTIDE SEQUENCE</scope>
    <source>
        <strain evidence="7">An582</strain>
    </source>
</reference>
<proteinExistence type="inferred from homology"/>
<name>A0A938XER1_9CLOT</name>
<gene>
    <name evidence="7" type="ORF">H6A20_07860</name>
</gene>
<dbReference type="InterPro" id="IPR051913">
    <property type="entry name" value="GH2_Domain-Containing"/>
</dbReference>
<comment type="similarity">
    <text evidence="1">Belongs to the glycosyl hydrolase 2 family.</text>
</comment>
<dbReference type="EMBL" id="JACJKS010000009">
    <property type="protein sequence ID" value="MBM6948572.1"/>
    <property type="molecule type" value="Genomic_DNA"/>
</dbReference>
<dbReference type="InterPro" id="IPR006104">
    <property type="entry name" value="Glyco_hydro_2_N"/>
</dbReference>
<dbReference type="PANTHER" id="PTHR42732">
    <property type="entry name" value="BETA-GALACTOSIDASE"/>
    <property type="match status" value="1"/>
</dbReference>
<dbReference type="GO" id="GO:0004553">
    <property type="term" value="F:hydrolase activity, hydrolyzing O-glycosyl compounds"/>
    <property type="evidence" value="ECO:0007669"/>
    <property type="project" value="InterPro"/>
</dbReference>
<dbReference type="Pfam" id="PF00703">
    <property type="entry name" value="Glyco_hydro_2"/>
    <property type="match status" value="1"/>
</dbReference>
<dbReference type="SUPFAM" id="SSF49303">
    <property type="entry name" value="beta-Galactosidase/glucuronidase domain"/>
    <property type="match status" value="1"/>
</dbReference>
<evidence type="ECO:0000313" key="7">
    <source>
        <dbReference type="EMBL" id="MBM6948572.1"/>
    </source>
</evidence>
<evidence type="ECO:0000313" key="8">
    <source>
        <dbReference type="Proteomes" id="UP000705508"/>
    </source>
</evidence>
<dbReference type="Gene3D" id="2.60.40.10">
    <property type="entry name" value="Immunoglobulins"/>
    <property type="match status" value="1"/>
</dbReference>
<feature type="domain" description="Glycoside hydrolase family 2 immunoglobulin-like beta-sandwich" evidence="4">
    <location>
        <begin position="189"/>
        <end position="275"/>
    </location>
</feature>
<evidence type="ECO:0000259" key="5">
    <source>
        <dbReference type="Pfam" id="PF02836"/>
    </source>
</evidence>
<accession>A0A938XER1</accession>
<dbReference type="InterPro" id="IPR036156">
    <property type="entry name" value="Beta-gal/glucu_dom_sf"/>
</dbReference>
<keyword evidence="2 7" id="KW-0378">Hydrolase</keyword>
<dbReference type="InterPro" id="IPR008979">
    <property type="entry name" value="Galactose-bd-like_sf"/>
</dbReference>
<dbReference type="InterPro" id="IPR006103">
    <property type="entry name" value="Glyco_hydro_2_cat"/>
</dbReference>
<dbReference type="Gene3D" id="2.60.120.260">
    <property type="entry name" value="Galactose-binding domain-like"/>
    <property type="match status" value="1"/>
</dbReference>